<organism evidence="1 2">
    <name type="scientific">Oceaniferula marina</name>
    <dbReference type="NCBI Taxonomy" id="2748318"/>
    <lineage>
        <taxon>Bacteria</taxon>
        <taxon>Pseudomonadati</taxon>
        <taxon>Verrucomicrobiota</taxon>
        <taxon>Verrucomicrobiia</taxon>
        <taxon>Verrucomicrobiales</taxon>
        <taxon>Verrucomicrobiaceae</taxon>
        <taxon>Oceaniferula</taxon>
    </lineage>
</organism>
<name>A0A851GKV6_9BACT</name>
<gene>
    <name evidence="1" type="ORF">HW115_18840</name>
</gene>
<evidence type="ECO:0000313" key="1">
    <source>
        <dbReference type="EMBL" id="NWK57682.1"/>
    </source>
</evidence>
<evidence type="ECO:0000313" key="2">
    <source>
        <dbReference type="Proteomes" id="UP000557872"/>
    </source>
</evidence>
<protein>
    <submittedName>
        <fullName evidence="1">Uncharacterized protein</fullName>
    </submittedName>
</protein>
<dbReference type="RefSeq" id="WP_178935036.1">
    <property type="nucleotide sequence ID" value="NZ_JACBAZ010000022.1"/>
</dbReference>
<comment type="caution">
    <text evidence="1">The sequence shown here is derived from an EMBL/GenBank/DDBJ whole genome shotgun (WGS) entry which is preliminary data.</text>
</comment>
<dbReference type="AlphaFoldDB" id="A0A851GKV6"/>
<dbReference type="EMBL" id="JACBAZ010000022">
    <property type="protein sequence ID" value="NWK57682.1"/>
    <property type="molecule type" value="Genomic_DNA"/>
</dbReference>
<accession>A0A851GKV6</accession>
<dbReference type="Proteomes" id="UP000557872">
    <property type="component" value="Unassembled WGS sequence"/>
</dbReference>
<sequence>MKTILLAIFIAIFTATTSFGTSTIPFKVSKITVDYGQGRKAIFSFDIGGLAHGDKRHKIPKVVAVEFVFSNGTTAKISAEGLKGIEIIDIHSTMIETGVKKGSWFLTTRIKNVKKLDDRVANDWVVFVFKAYKYERRWLERNSPRNALITQAEQGVAPDG</sequence>
<keyword evidence="2" id="KW-1185">Reference proteome</keyword>
<reference evidence="1 2" key="1">
    <citation type="submission" date="2020-07" db="EMBL/GenBank/DDBJ databases">
        <title>Roseicoccus Jingziensis gen. nov., sp. nov., isolated from coastal seawater.</title>
        <authorList>
            <person name="Feng X."/>
        </authorList>
    </citation>
    <scope>NUCLEOTIDE SEQUENCE [LARGE SCALE GENOMIC DNA]</scope>
    <source>
        <strain evidence="1 2">N1E253</strain>
    </source>
</reference>
<proteinExistence type="predicted"/>